<dbReference type="PRINTS" id="PR00155">
    <property type="entry name" value="AMICYANIN"/>
</dbReference>
<keyword evidence="7" id="KW-0186">Copper</keyword>
<name>A0ABV7HK40_9GAMM</name>
<evidence type="ECO:0000313" key="11">
    <source>
        <dbReference type="Proteomes" id="UP001595476"/>
    </source>
</evidence>
<feature type="signal peptide" evidence="8">
    <location>
        <begin position="1"/>
        <end position="18"/>
    </location>
</feature>
<keyword evidence="8" id="KW-0732">Signal</keyword>
<evidence type="ECO:0000256" key="2">
    <source>
        <dbReference type="ARBA" id="ARBA00004418"/>
    </source>
</evidence>
<keyword evidence="5" id="KW-0574">Periplasm</keyword>
<dbReference type="PANTHER" id="PTHR36507:SF1">
    <property type="entry name" value="BLL1555 PROTEIN"/>
    <property type="match status" value="1"/>
</dbReference>
<evidence type="ECO:0000259" key="9">
    <source>
        <dbReference type="Pfam" id="PF00127"/>
    </source>
</evidence>
<keyword evidence="3" id="KW-0813">Transport</keyword>
<organism evidence="10 11">
    <name type="scientific">Litoribrevibacter euphylliae</name>
    <dbReference type="NCBI Taxonomy" id="1834034"/>
    <lineage>
        <taxon>Bacteria</taxon>
        <taxon>Pseudomonadati</taxon>
        <taxon>Pseudomonadota</taxon>
        <taxon>Gammaproteobacteria</taxon>
        <taxon>Oceanospirillales</taxon>
        <taxon>Oceanospirillaceae</taxon>
        <taxon>Litoribrevibacter</taxon>
    </lineage>
</organism>
<keyword evidence="4" id="KW-0479">Metal-binding</keyword>
<dbReference type="PANTHER" id="PTHR36507">
    <property type="entry name" value="BLL1555 PROTEIN"/>
    <property type="match status" value="1"/>
</dbReference>
<evidence type="ECO:0000313" key="10">
    <source>
        <dbReference type="EMBL" id="MFC3153196.1"/>
    </source>
</evidence>
<feature type="chain" id="PRO_5047302835" evidence="8">
    <location>
        <begin position="19"/>
        <end position="105"/>
    </location>
</feature>
<dbReference type="InterPro" id="IPR000923">
    <property type="entry name" value="BlueCu_1"/>
</dbReference>
<dbReference type="EMBL" id="JBHRSZ010000009">
    <property type="protein sequence ID" value="MFC3153196.1"/>
    <property type="molecule type" value="Genomic_DNA"/>
</dbReference>
<dbReference type="InterPro" id="IPR052721">
    <property type="entry name" value="ET_Amicyanin"/>
</dbReference>
<evidence type="ECO:0000256" key="1">
    <source>
        <dbReference type="ARBA" id="ARBA00001935"/>
    </source>
</evidence>
<evidence type="ECO:0000256" key="5">
    <source>
        <dbReference type="ARBA" id="ARBA00022764"/>
    </source>
</evidence>
<dbReference type="InterPro" id="IPR008972">
    <property type="entry name" value="Cupredoxin"/>
</dbReference>
<dbReference type="SUPFAM" id="SSF49503">
    <property type="entry name" value="Cupredoxins"/>
    <property type="match status" value="1"/>
</dbReference>
<evidence type="ECO:0000256" key="8">
    <source>
        <dbReference type="SAM" id="SignalP"/>
    </source>
</evidence>
<reference evidence="11" key="1">
    <citation type="journal article" date="2019" name="Int. J. Syst. Evol. Microbiol.">
        <title>The Global Catalogue of Microorganisms (GCM) 10K type strain sequencing project: providing services to taxonomists for standard genome sequencing and annotation.</title>
        <authorList>
            <consortium name="The Broad Institute Genomics Platform"/>
            <consortium name="The Broad Institute Genome Sequencing Center for Infectious Disease"/>
            <person name="Wu L."/>
            <person name="Ma J."/>
        </authorList>
    </citation>
    <scope>NUCLEOTIDE SEQUENCE [LARGE SCALE GENOMIC DNA]</scope>
    <source>
        <strain evidence="11">KCTC 52438</strain>
    </source>
</reference>
<dbReference type="Proteomes" id="UP001595476">
    <property type="component" value="Unassembled WGS sequence"/>
</dbReference>
<gene>
    <name evidence="10" type="ORF">ACFOEK_19310</name>
</gene>
<dbReference type="Gene3D" id="2.60.40.420">
    <property type="entry name" value="Cupredoxins - blue copper proteins"/>
    <property type="match status" value="1"/>
</dbReference>
<dbReference type="Pfam" id="PF00127">
    <property type="entry name" value="Copper-bind"/>
    <property type="match status" value="1"/>
</dbReference>
<dbReference type="RefSeq" id="WP_386723120.1">
    <property type="nucleotide sequence ID" value="NZ_JBHRSZ010000009.1"/>
</dbReference>
<sequence length="105" mass="12346">MKVFGILAGLIFLSQSLAAETHHVEIIKYQFIPQHIEVKPGDTVVWTNKEKRQYHSVWFKRLNPEEPEYFFPDETYTMTFNEAGTFDYECGPHPEMKGSVKVRHQ</sequence>
<comment type="cofactor">
    <cofactor evidence="1">
        <name>Cu cation</name>
        <dbReference type="ChEBI" id="CHEBI:23378"/>
    </cofactor>
</comment>
<evidence type="ECO:0000256" key="4">
    <source>
        <dbReference type="ARBA" id="ARBA00022723"/>
    </source>
</evidence>
<comment type="caution">
    <text evidence="10">The sequence shown here is derived from an EMBL/GenBank/DDBJ whole genome shotgun (WGS) entry which is preliminary data.</text>
</comment>
<accession>A0ABV7HK40</accession>
<evidence type="ECO:0000256" key="6">
    <source>
        <dbReference type="ARBA" id="ARBA00022982"/>
    </source>
</evidence>
<dbReference type="InterPro" id="IPR002386">
    <property type="entry name" value="Amicyanin/Pseudoazurin"/>
</dbReference>
<evidence type="ECO:0000256" key="7">
    <source>
        <dbReference type="ARBA" id="ARBA00023008"/>
    </source>
</evidence>
<evidence type="ECO:0000256" key="3">
    <source>
        <dbReference type="ARBA" id="ARBA00022448"/>
    </source>
</evidence>
<protein>
    <submittedName>
        <fullName evidence="10">Plastocyanin/azurin family copper-binding protein</fullName>
    </submittedName>
</protein>
<proteinExistence type="predicted"/>
<keyword evidence="6" id="KW-0249">Electron transport</keyword>
<feature type="domain" description="Blue (type 1) copper" evidence="9">
    <location>
        <begin position="24"/>
        <end position="102"/>
    </location>
</feature>
<keyword evidence="11" id="KW-1185">Reference proteome</keyword>
<comment type="subcellular location">
    <subcellularLocation>
        <location evidence="2">Periplasm</location>
    </subcellularLocation>
</comment>